<proteinExistence type="predicted"/>
<feature type="transmembrane region" description="Helical" evidence="1">
    <location>
        <begin position="218"/>
        <end position="236"/>
    </location>
</feature>
<dbReference type="RefSeq" id="WP_378994489.1">
    <property type="nucleotide sequence ID" value="NZ_JBHSMT010000005.1"/>
</dbReference>
<feature type="transmembrane region" description="Helical" evidence="1">
    <location>
        <begin position="130"/>
        <end position="150"/>
    </location>
</feature>
<feature type="transmembrane region" description="Helical" evidence="1">
    <location>
        <begin position="170"/>
        <end position="187"/>
    </location>
</feature>
<comment type="caution">
    <text evidence="2">The sequence shown here is derived from an EMBL/GenBank/DDBJ whole genome shotgun (WGS) entry which is preliminary data.</text>
</comment>
<evidence type="ECO:0000313" key="3">
    <source>
        <dbReference type="Proteomes" id="UP001596045"/>
    </source>
</evidence>
<keyword evidence="1" id="KW-1133">Transmembrane helix</keyword>
<sequence>MHISRSDRETSIFVLKWSDIEKLIGAIGKFLPITSISAACVDRLDRAFADIEELKKFNNSKRAAIIELNFVARDATRSQRFSILLNTDERRNVRVSLEADEATAIKVNDLYEDFLDSVRPWYSWIARADWYLVVLGIGMLIQLGLLGIVMLKATSISFTWPKDGIPIRELLKGFLVGLSPVFIGIAMSRVRGKFFPTGTFAFGDGENRHHRNEVIRTVLIAAFVVSIVSSVVVSWFQ</sequence>
<keyword evidence="1" id="KW-0472">Membrane</keyword>
<keyword evidence="3" id="KW-1185">Reference proteome</keyword>
<reference evidence="3" key="1">
    <citation type="journal article" date="2019" name="Int. J. Syst. Evol. Microbiol.">
        <title>The Global Catalogue of Microorganisms (GCM) 10K type strain sequencing project: providing services to taxonomists for standard genome sequencing and annotation.</title>
        <authorList>
            <consortium name="The Broad Institute Genomics Platform"/>
            <consortium name="The Broad Institute Genome Sequencing Center for Infectious Disease"/>
            <person name="Wu L."/>
            <person name="Ma J."/>
        </authorList>
    </citation>
    <scope>NUCLEOTIDE SEQUENCE [LARGE SCALE GENOMIC DNA]</scope>
    <source>
        <strain evidence="3">JCM 17066</strain>
    </source>
</reference>
<name>A0ABW0M3N1_9BURK</name>
<gene>
    <name evidence="2" type="ORF">ACFPM8_02175</name>
</gene>
<evidence type="ECO:0000256" key="1">
    <source>
        <dbReference type="SAM" id="Phobius"/>
    </source>
</evidence>
<dbReference type="EMBL" id="JBHSMT010000005">
    <property type="protein sequence ID" value="MFC5472755.1"/>
    <property type="molecule type" value="Genomic_DNA"/>
</dbReference>
<accession>A0ABW0M3N1</accession>
<keyword evidence="1" id="KW-0812">Transmembrane</keyword>
<protein>
    <submittedName>
        <fullName evidence="2">Uncharacterized protein</fullName>
    </submittedName>
</protein>
<evidence type="ECO:0000313" key="2">
    <source>
        <dbReference type="EMBL" id="MFC5472755.1"/>
    </source>
</evidence>
<organism evidence="2 3">
    <name type="scientific">Paraherbaspirillum soli</name>
    <dbReference type="NCBI Taxonomy" id="631222"/>
    <lineage>
        <taxon>Bacteria</taxon>
        <taxon>Pseudomonadati</taxon>
        <taxon>Pseudomonadota</taxon>
        <taxon>Betaproteobacteria</taxon>
        <taxon>Burkholderiales</taxon>
        <taxon>Oxalobacteraceae</taxon>
        <taxon>Paraherbaspirillum</taxon>
    </lineage>
</organism>
<dbReference type="Proteomes" id="UP001596045">
    <property type="component" value="Unassembled WGS sequence"/>
</dbReference>